<dbReference type="Proteomes" id="UP001163823">
    <property type="component" value="Chromosome 5"/>
</dbReference>
<dbReference type="InterPro" id="IPR028082">
    <property type="entry name" value="Peripla_BP_I"/>
</dbReference>
<proteinExistence type="predicted"/>
<evidence type="ECO:0000259" key="6">
    <source>
        <dbReference type="Pfam" id="PF01094"/>
    </source>
</evidence>
<dbReference type="InterPro" id="IPR044440">
    <property type="entry name" value="GABAb_receptor_plant_PBP1"/>
</dbReference>
<dbReference type="FunFam" id="3.40.50.2300:FF:000188">
    <property type="entry name" value="Glutamate receptor"/>
    <property type="match status" value="1"/>
</dbReference>
<comment type="caution">
    <text evidence="7">The sequence shown here is derived from an EMBL/GenBank/DDBJ whole genome shotgun (WGS) entry which is preliminary data.</text>
</comment>
<dbReference type="EMBL" id="JARAOO010000005">
    <property type="protein sequence ID" value="KAJ7968664.1"/>
    <property type="molecule type" value="Genomic_DNA"/>
</dbReference>
<dbReference type="SUPFAM" id="SSF53822">
    <property type="entry name" value="Periplasmic binding protein-like I"/>
    <property type="match status" value="1"/>
</dbReference>
<evidence type="ECO:0000256" key="3">
    <source>
        <dbReference type="ARBA" id="ARBA00022989"/>
    </source>
</evidence>
<dbReference type="Gene3D" id="3.40.50.2300">
    <property type="match status" value="2"/>
</dbReference>
<dbReference type="GO" id="GO:0016020">
    <property type="term" value="C:membrane"/>
    <property type="evidence" value="ECO:0007669"/>
    <property type="project" value="UniProtKB-SubCell"/>
</dbReference>
<feature type="chain" id="PRO_5042028020" evidence="5">
    <location>
        <begin position="31"/>
        <end position="417"/>
    </location>
</feature>
<dbReference type="PANTHER" id="PTHR34836">
    <property type="entry name" value="OS06G0188250 PROTEIN"/>
    <property type="match status" value="1"/>
</dbReference>
<evidence type="ECO:0000313" key="7">
    <source>
        <dbReference type="EMBL" id="KAJ7968664.1"/>
    </source>
</evidence>
<feature type="signal peptide" evidence="5">
    <location>
        <begin position="1"/>
        <end position="30"/>
    </location>
</feature>
<dbReference type="CDD" id="cd19990">
    <property type="entry name" value="PBP1_GABAb_receptor_plant"/>
    <property type="match status" value="1"/>
</dbReference>
<keyword evidence="4" id="KW-0472">Membrane</keyword>
<sequence length="417" mass="46720">MQFSFNTSMTTPKVRLFFTVLTFSVIITYGAEEMNSDKVISIGVIIDVNSRIGKEEKVAMAIAAQNHNNSTDTNKVSLYMQDSKGEPLRASSIAEEMIKRKKVQVIIGMHTWPEAALVAEVGNQAQVPVISFATPAITPPLMQLQWPFLIRMANNGTAYTKCIADIVHVYNWKRVTVFYENDPYGGDSGMLLLLSEALQYVGSEIELRLVLPSFSSLSDPRRLIQAELLKLMQTQSRVFIVLTSSLPMLTCLFSEAKKMGLVDKDSVWIIPDSISNLLDSINNSVISSMEGALGIKIYYPETSIEYQDFQAQFRNVFRTENPDEDNYNPGLYALQAYDSVGVATQAIKRVASNIINPKTLLKDMLSSNFLGLRGNIQFESGQLLHIPILRIINLVGRSYKETRLLDTGVWIFKQPSY</sequence>
<reference evidence="7" key="1">
    <citation type="journal article" date="2023" name="Science">
        <title>Elucidation of the pathway for biosynthesis of saponin adjuvants from the soapbark tree.</title>
        <authorList>
            <person name="Reed J."/>
            <person name="Orme A."/>
            <person name="El-Demerdash A."/>
            <person name="Owen C."/>
            <person name="Martin L.B.B."/>
            <person name="Misra R.C."/>
            <person name="Kikuchi S."/>
            <person name="Rejzek M."/>
            <person name="Martin A.C."/>
            <person name="Harkess A."/>
            <person name="Leebens-Mack J."/>
            <person name="Louveau T."/>
            <person name="Stephenson M.J."/>
            <person name="Osbourn A."/>
        </authorList>
    </citation>
    <scope>NUCLEOTIDE SEQUENCE</scope>
    <source>
        <strain evidence="7">S10</strain>
    </source>
</reference>
<dbReference type="AlphaFoldDB" id="A0AAD7M2F2"/>
<dbReference type="InterPro" id="IPR001828">
    <property type="entry name" value="ANF_lig-bd_rcpt"/>
</dbReference>
<comment type="subcellular location">
    <subcellularLocation>
        <location evidence="1">Membrane</location>
    </subcellularLocation>
</comment>
<protein>
    <submittedName>
        <fullName evidence="7">Glutamate receptor</fullName>
    </submittedName>
</protein>
<keyword evidence="8" id="KW-1185">Reference proteome</keyword>
<accession>A0AAD7M2F2</accession>
<name>A0AAD7M2F2_QUISA</name>
<evidence type="ECO:0000313" key="8">
    <source>
        <dbReference type="Proteomes" id="UP001163823"/>
    </source>
</evidence>
<evidence type="ECO:0000256" key="1">
    <source>
        <dbReference type="ARBA" id="ARBA00004370"/>
    </source>
</evidence>
<dbReference type="KEGG" id="qsa:O6P43_012728"/>
<evidence type="ECO:0000256" key="5">
    <source>
        <dbReference type="SAM" id="SignalP"/>
    </source>
</evidence>
<feature type="domain" description="Receptor ligand binding region" evidence="6">
    <location>
        <begin position="58"/>
        <end position="395"/>
    </location>
</feature>
<keyword evidence="3" id="KW-1133">Transmembrane helix</keyword>
<evidence type="ECO:0000256" key="4">
    <source>
        <dbReference type="ARBA" id="ARBA00023136"/>
    </source>
</evidence>
<dbReference type="Pfam" id="PF01094">
    <property type="entry name" value="ANF_receptor"/>
    <property type="match status" value="1"/>
</dbReference>
<dbReference type="PANTHER" id="PTHR34836:SF9">
    <property type="entry name" value="RECEPTOR LIGAND BINDING REGION DOMAIN-CONTAINING PROTEIN"/>
    <property type="match status" value="1"/>
</dbReference>
<dbReference type="InterPro" id="IPR015683">
    <property type="entry name" value="Ionotropic_Glu_rcpt"/>
</dbReference>
<keyword evidence="5" id="KW-0732">Signal</keyword>
<gene>
    <name evidence="7" type="ORF">O6P43_012728</name>
</gene>
<keyword evidence="7" id="KW-0675">Receptor</keyword>
<keyword evidence="2" id="KW-0812">Transmembrane</keyword>
<organism evidence="7 8">
    <name type="scientific">Quillaja saponaria</name>
    <name type="common">Soap bark tree</name>
    <dbReference type="NCBI Taxonomy" id="32244"/>
    <lineage>
        <taxon>Eukaryota</taxon>
        <taxon>Viridiplantae</taxon>
        <taxon>Streptophyta</taxon>
        <taxon>Embryophyta</taxon>
        <taxon>Tracheophyta</taxon>
        <taxon>Spermatophyta</taxon>
        <taxon>Magnoliopsida</taxon>
        <taxon>eudicotyledons</taxon>
        <taxon>Gunneridae</taxon>
        <taxon>Pentapetalae</taxon>
        <taxon>rosids</taxon>
        <taxon>fabids</taxon>
        <taxon>Fabales</taxon>
        <taxon>Quillajaceae</taxon>
        <taxon>Quillaja</taxon>
    </lineage>
</organism>
<evidence type="ECO:0000256" key="2">
    <source>
        <dbReference type="ARBA" id="ARBA00022692"/>
    </source>
</evidence>